<protein>
    <recommendedName>
        <fullName evidence="6">LPS-assembly lipoprotein LptE</fullName>
    </recommendedName>
</protein>
<evidence type="ECO:0000256" key="4">
    <source>
        <dbReference type="ARBA" id="ARBA00023237"/>
    </source>
</evidence>
<dbReference type="GO" id="GO:0015920">
    <property type="term" value="P:lipopolysaccharide transport"/>
    <property type="evidence" value="ECO:0007669"/>
    <property type="project" value="TreeGrafter"/>
</dbReference>
<evidence type="ECO:0000313" key="8">
    <source>
        <dbReference type="Proteomes" id="UP000029999"/>
    </source>
</evidence>
<keyword evidence="4 6" id="KW-0998">Cell outer membrane</keyword>
<dbReference type="GO" id="GO:0043165">
    <property type="term" value="P:Gram-negative-bacterium-type cell outer membrane assembly"/>
    <property type="evidence" value="ECO:0007669"/>
    <property type="project" value="UniProtKB-UniRule"/>
</dbReference>
<dbReference type="PANTHER" id="PTHR38098:SF1">
    <property type="entry name" value="LPS-ASSEMBLY LIPOPROTEIN LPTE"/>
    <property type="match status" value="1"/>
</dbReference>
<proteinExistence type="inferred from homology"/>
<dbReference type="GO" id="GO:1990351">
    <property type="term" value="C:transporter complex"/>
    <property type="evidence" value="ECO:0007669"/>
    <property type="project" value="TreeGrafter"/>
</dbReference>
<dbReference type="PANTHER" id="PTHR38098">
    <property type="entry name" value="LPS-ASSEMBLY LIPOPROTEIN LPTE"/>
    <property type="match status" value="1"/>
</dbReference>
<evidence type="ECO:0000256" key="3">
    <source>
        <dbReference type="ARBA" id="ARBA00023139"/>
    </source>
</evidence>
<sequence>MSRVVSRIAWGVFLLMLAGCGFQLRGEASVPDSLKTLYIQGINTQQDTLGLQLKRALIRNGITVVDDYQEGAAIFTVLENRYDRRVLSVASNATVREFELDAWVTFKVTDDKGNELSDVQRVEASRDYQFDRNQILAMDEQERVLREDLNKQMVQSILRRLSAIK</sequence>
<dbReference type="Pfam" id="PF04390">
    <property type="entry name" value="LptE"/>
    <property type="match status" value="1"/>
</dbReference>
<organism evidence="7 8">
    <name type="scientific">Methylophaga thiooxydans</name>
    <dbReference type="NCBI Taxonomy" id="392484"/>
    <lineage>
        <taxon>Bacteria</taxon>
        <taxon>Pseudomonadati</taxon>
        <taxon>Pseudomonadota</taxon>
        <taxon>Gammaproteobacteria</taxon>
        <taxon>Thiotrichales</taxon>
        <taxon>Piscirickettsiaceae</taxon>
        <taxon>Methylophaga</taxon>
    </lineage>
</organism>
<evidence type="ECO:0000256" key="1">
    <source>
        <dbReference type="ARBA" id="ARBA00022729"/>
    </source>
</evidence>
<evidence type="ECO:0000313" key="7">
    <source>
        <dbReference type="EMBL" id="KGM06436.1"/>
    </source>
</evidence>
<keyword evidence="3 6" id="KW-0564">Palmitate</keyword>
<gene>
    <name evidence="6" type="primary">lptE</name>
    <name evidence="7" type="ORF">LP43_1657</name>
</gene>
<name>A0A0A0BEQ1_9GAMM</name>
<comment type="caution">
    <text evidence="7">The sequence shown here is derived from an EMBL/GenBank/DDBJ whole genome shotgun (WGS) entry which is preliminary data.</text>
</comment>
<dbReference type="HAMAP" id="MF_01186">
    <property type="entry name" value="LPS_assembly_LptE"/>
    <property type="match status" value="1"/>
</dbReference>
<dbReference type="EMBL" id="JRQD01000004">
    <property type="protein sequence ID" value="KGM06436.1"/>
    <property type="molecule type" value="Genomic_DNA"/>
</dbReference>
<dbReference type="RefSeq" id="WP_036314156.1">
    <property type="nucleotide sequence ID" value="NZ_JRQD01000004.1"/>
</dbReference>
<evidence type="ECO:0000256" key="5">
    <source>
        <dbReference type="ARBA" id="ARBA00023288"/>
    </source>
</evidence>
<keyword evidence="2 6" id="KW-0472">Membrane</keyword>
<comment type="similarity">
    <text evidence="6">Belongs to the LptE lipoprotein family.</text>
</comment>
<reference evidence="7 8" key="1">
    <citation type="submission" date="2014-09" db="EMBL/GenBank/DDBJ databases">
        <authorList>
            <person name="Grob C."/>
            <person name="Taubert M."/>
            <person name="Howat A.M."/>
            <person name="Burns O.J."/>
            <person name="Dixon J.L."/>
            <person name="Chen Y."/>
            <person name="Murrell J.C."/>
        </authorList>
    </citation>
    <scope>NUCLEOTIDE SEQUENCE [LARGE SCALE GENOMIC DNA]</scope>
    <source>
        <strain evidence="7">L4</strain>
    </source>
</reference>
<dbReference type="Gene3D" id="3.30.160.150">
    <property type="entry name" value="Lipoprotein like domain"/>
    <property type="match status" value="1"/>
</dbReference>
<comment type="subcellular location">
    <subcellularLocation>
        <location evidence="6">Cell outer membrane</location>
        <topology evidence="6">Lipid-anchor</topology>
    </subcellularLocation>
</comment>
<dbReference type="GO" id="GO:0009279">
    <property type="term" value="C:cell outer membrane"/>
    <property type="evidence" value="ECO:0007669"/>
    <property type="project" value="UniProtKB-SubCell"/>
</dbReference>
<comment type="function">
    <text evidence="6">Together with LptD, is involved in the assembly of lipopolysaccharide (LPS) at the surface of the outer membrane. Required for the proper assembly of LptD. Binds LPS and may serve as the LPS recognition site at the outer membrane.</text>
</comment>
<dbReference type="Proteomes" id="UP000029999">
    <property type="component" value="Unassembled WGS sequence"/>
</dbReference>
<dbReference type="STRING" id="392484.LP43_1657"/>
<keyword evidence="1 6" id="KW-0732">Signal</keyword>
<evidence type="ECO:0000256" key="2">
    <source>
        <dbReference type="ARBA" id="ARBA00023136"/>
    </source>
</evidence>
<dbReference type="PROSITE" id="PS51257">
    <property type="entry name" value="PROKAR_LIPOPROTEIN"/>
    <property type="match status" value="1"/>
</dbReference>
<dbReference type="GO" id="GO:0001530">
    <property type="term" value="F:lipopolysaccharide binding"/>
    <property type="evidence" value="ECO:0007669"/>
    <property type="project" value="TreeGrafter"/>
</dbReference>
<accession>A0A0A0BEQ1</accession>
<keyword evidence="5 6" id="KW-0449">Lipoprotein</keyword>
<dbReference type="AlphaFoldDB" id="A0A0A0BEQ1"/>
<comment type="subunit">
    <text evidence="6">Component of the lipopolysaccharide transport and assembly complex. Interacts with LptD.</text>
</comment>
<evidence type="ECO:0000256" key="6">
    <source>
        <dbReference type="HAMAP-Rule" id="MF_01186"/>
    </source>
</evidence>
<dbReference type="InterPro" id="IPR007485">
    <property type="entry name" value="LPS_assembly_LptE"/>
</dbReference>